<evidence type="ECO:0000259" key="10">
    <source>
        <dbReference type="PROSITE" id="PS51910"/>
    </source>
</evidence>
<dbReference type="GO" id="GO:0005576">
    <property type="term" value="C:extracellular region"/>
    <property type="evidence" value="ECO:0007669"/>
    <property type="project" value="UniProtKB-SubCell"/>
</dbReference>
<feature type="region of interest" description="Disordered" evidence="8">
    <location>
        <begin position="39"/>
        <end position="70"/>
    </location>
</feature>
<dbReference type="FunFam" id="3.20.20.80:FF:000028">
    <property type="entry name" value="Chitinase domain-containing protein 1"/>
    <property type="match status" value="1"/>
</dbReference>
<dbReference type="FunFam" id="3.10.50.10:FF:000002">
    <property type="entry name" value="Chitinase domain-containing protein 1"/>
    <property type="match status" value="1"/>
</dbReference>
<dbReference type="InterPro" id="IPR011583">
    <property type="entry name" value="Chitinase_II/V-like_cat"/>
</dbReference>
<feature type="domain" description="GH18" evidence="10">
    <location>
        <begin position="149"/>
        <end position="473"/>
    </location>
</feature>
<dbReference type="Gene3D" id="3.20.20.80">
    <property type="entry name" value="Glycosidases"/>
    <property type="match status" value="1"/>
</dbReference>
<keyword evidence="5" id="KW-0732">Signal</keyword>
<dbReference type="AlphaFoldDB" id="A0A6P4ARF4"/>
<feature type="transmembrane region" description="Helical" evidence="9">
    <location>
        <begin position="80"/>
        <end position="101"/>
    </location>
</feature>
<evidence type="ECO:0000256" key="7">
    <source>
        <dbReference type="ARBA" id="ARBA00040976"/>
    </source>
</evidence>
<evidence type="ECO:0000256" key="3">
    <source>
        <dbReference type="ARBA" id="ARBA00009336"/>
    </source>
</evidence>
<evidence type="ECO:0000256" key="5">
    <source>
        <dbReference type="ARBA" id="ARBA00022729"/>
    </source>
</evidence>
<dbReference type="SUPFAM" id="SSF51445">
    <property type="entry name" value="(Trans)glycosidases"/>
    <property type="match status" value="1"/>
</dbReference>
<evidence type="ECO:0000256" key="4">
    <source>
        <dbReference type="ARBA" id="ARBA00022525"/>
    </source>
</evidence>
<organism evidence="11 12">
    <name type="scientific">Ziziphus jujuba</name>
    <name type="common">Chinese jujube</name>
    <name type="synonym">Ziziphus sativa</name>
    <dbReference type="NCBI Taxonomy" id="326968"/>
    <lineage>
        <taxon>Eukaryota</taxon>
        <taxon>Viridiplantae</taxon>
        <taxon>Streptophyta</taxon>
        <taxon>Embryophyta</taxon>
        <taxon>Tracheophyta</taxon>
        <taxon>Spermatophyta</taxon>
        <taxon>Magnoliopsida</taxon>
        <taxon>eudicotyledons</taxon>
        <taxon>Gunneridae</taxon>
        <taxon>Pentapetalae</taxon>
        <taxon>rosids</taxon>
        <taxon>fabids</taxon>
        <taxon>Rosales</taxon>
        <taxon>Rhamnaceae</taxon>
        <taxon>Paliureae</taxon>
        <taxon>Ziziphus</taxon>
    </lineage>
</organism>
<keyword evidence="11" id="KW-1185">Reference proteome</keyword>
<dbReference type="PANTHER" id="PTHR46066">
    <property type="entry name" value="CHITINASE DOMAIN-CONTAINING PROTEIN 1 FAMILY MEMBER"/>
    <property type="match status" value="1"/>
</dbReference>
<dbReference type="SMR" id="A0A6P4ARF4"/>
<evidence type="ECO:0000313" key="12">
    <source>
        <dbReference type="RefSeq" id="XP_015888759.1"/>
    </source>
</evidence>
<keyword evidence="6" id="KW-0458">Lysosome</keyword>
<dbReference type="Proteomes" id="UP001652623">
    <property type="component" value="Chromosome 7"/>
</dbReference>
<keyword evidence="9" id="KW-0472">Membrane</keyword>
<dbReference type="KEGG" id="zju:107423667"/>
<name>A0A6P4ARF4_ZIZJJ</name>
<dbReference type="InterPro" id="IPR029070">
    <property type="entry name" value="Chitinase_insertion_sf"/>
</dbReference>
<evidence type="ECO:0000256" key="1">
    <source>
        <dbReference type="ARBA" id="ARBA00004371"/>
    </source>
</evidence>
<keyword evidence="9" id="KW-0812">Transmembrane</keyword>
<keyword evidence="4" id="KW-0964">Secreted</keyword>
<dbReference type="CDD" id="cd02876">
    <property type="entry name" value="GH18_SI-CLP"/>
    <property type="match status" value="1"/>
</dbReference>
<dbReference type="PANTHER" id="PTHR46066:SF2">
    <property type="entry name" value="CHITINASE DOMAIN-CONTAINING PROTEIN 1"/>
    <property type="match status" value="1"/>
</dbReference>
<sequence length="473" mass="53936">MYHANPSPSSPCSVTPLQLARSCQRKFLSLGRDLQSETLKKMAKKRDRRVAPTSNRPKERVESSTQQDQVDDSASSNRRLIIIFVFFFIVSPAISVLVYSIKFAPPRTESGTDSYVFQRGLIKPDMDYYEILTEHTKVSENSTHRHYTYPVLAYITPWNSRGYDLAKRFNSKFTHLAPVWYDLKSQGSSLVLEGRHNADMGWISELRKTGDARVLPRVVLEAFPKELLTKKKQRNKAINLIVSECKEMGYDGIVLESWSRWAGYGILHDPNMRSLALQFIKQLGHALHSVSSERSLQLIYVIGPPHSEKLQQHDFGPEDLKSLADAVDGFSLMTYDFSNPHSPGPNAPLKWIRSTLQLLRGTTSNSVRTLGRKIFLGINFYGNDFILSGDRGGGAITGRDYLSLLEKHRPIFQWEKNSGEHFFFYSDDVDNRHAVFYPSLMSISLRLEEAHKWGCGISIWEIGQGLDYFFDLL</sequence>
<evidence type="ECO:0000256" key="6">
    <source>
        <dbReference type="ARBA" id="ARBA00023228"/>
    </source>
</evidence>
<comment type="similarity">
    <text evidence="3">Belongs to the glycosyl hydrolase 18 family.</text>
</comment>
<evidence type="ECO:0000256" key="9">
    <source>
        <dbReference type="SAM" id="Phobius"/>
    </source>
</evidence>
<reference evidence="12" key="1">
    <citation type="submission" date="2025-08" db="UniProtKB">
        <authorList>
            <consortium name="RefSeq"/>
        </authorList>
    </citation>
    <scope>IDENTIFICATION</scope>
    <source>
        <tissue evidence="12">Seedling</tissue>
    </source>
</reference>
<dbReference type="RefSeq" id="XP_015888759.1">
    <property type="nucleotide sequence ID" value="XM_016033273.4"/>
</dbReference>
<dbReference type="GO" id="GO:0070492">
    <property type="term" value="F:oligosaccharide binding"/>
    <property type="evidence" value="ECO:0007669"/>
    <property type="project" value="TreeGrafter"/>
</dbReference>
<comment type="subcellular location">
    <subcellularLocation>
        <location evidence="1">Lysosome</location>
    </subcellularLocation>
    <subcellularLocation>
        <location evidence="2">Secreted</location>
    </subcellularLocation>
</comment>
<dbReference type="PROSITE" id="PS51910">
    <property type="entry name" value="GH18_2"/>
    <property type="match status" value="1"/>
</dbReference>
<evidence type="ECO:0000256" key="8">
    <source>
        <dbReference type="SAM" id="MobiDB-lite"/>
    </source>
</evidence>
<proteinExistence type="inferred from homology"/>
<dbReference type="InterPro" id="IPR017853">
    <property type="entry name" value="GH"/>
</dbReference>
<protein>
    <recommendedName>
        <fullName evidence="7">Chitinase domain-containing protein 1</fullName>
    </recommendedName>
</protein>
<dbReference type="GO" id="GO:0005764">
    <property type="term" value="C:lysosome"/>
    <property type="evidence" value="ECO:0007669"/>
    <property type="project" value="UniProtKB-SubCell"/>
</dbReference>
<dbReference type="GO" id="GO:0005975">
    <property type="term" value="P:carbohydrate metabolic process"/>
    <property type="evidence" value="ECO:0007669"/>
    <property type="project" value="InterPro"/>
</dbReference>
<dbReference type="GeneID" id="107423667"/>
<evidence type="ECO:0000313" key="11">
    <source>
        <dbReference type="Proteomes" id="UP001652623"/>
    </source>
</evidence>
<dbReference type="GO" id="GO:0008061">
    <property type="term" value="F:chitin binding"/>
    <property type="evidence" value="ECO:0007669"/>
    <property type="project" value="InterPro"/>
</dbReference>
<keyword evidence="9" id="KW-1133">Transmembrane helix</keyword>
<gene>
    <name evidence="12" type="primary">LOC107423667</name>
</gene>
<dbReference type="Pfam" id="PF00704">
    <property type="entry name" value="Glyco_hydro_18"/>
    <property type="match status" value="1"/>
</dbReference>
<dbReference type="SMART" id="SM00636">
    <property type="entry name" value="Glyco_18"/>
    <property type="match status" value="1"/>
</dbReference>
<dbReference type="InterPro" id="IPR001223">
    <property type="entry name" value="Glyco_hydro18_cat"/>
</dbReference>
<dbReference type="GO" id="GO:0012505">
    <property type="term" value="C:endomembrane system"/>
    <property type="evidence" value="ECO:0007669"/>
    <property type="project" value="TreeGrafter"/>
</dbReference>
<evidence type="ECO:0000256" key="2">
    <source>
        <dbReference type="ARBA" id="ARBA00004613"/>
    </source>
</evidence>
<dbReference type="Gene3D" id="3.10.50.10">
    <property type="match status" value="1"/>
</dbReference>
<accession>A0A6P4ARF4</accession>